<sequence>MSDAAAARPDLPEGLRVRALQGAELEQHLDAVAGLRIAVFRDWPYLYDGALEYERDYLQTYRDAPQALLVGAFDGDRLIGASTSTPMEDHAAEFAAPLAGLGLPLTSILYGAESVLLAEYRGLGLGHRFFDLREDHARALGRSHVAYCSVQRPVDHPLRPDLHRSNDAFWLGRGYAPLPGVIAEFSWRDVGHDVETKKPLQFWMRAL</sequence>
<proteinExistence type="predicted"/>
<reference evidence="2 3" key="1">
    <citation type="submission" date="2018-11" db="EMBL/GenBank/DDBJ databases">
        <title>Tabrizicola sp. isolated from sediment of alpine lake.</title>
        <authorList>
            <person name="Liu Z."/>
        </authorList>
    </citation>
    <scope>NUCLEOTIDE SEQUENCE [LARGE SCALE GENOMIC DNA]</scope>
    <source>
        <strain evidence="2 3">DRYC-M-16</strain>
    </source>
</reference>
<feature type="domain" description="N-acetyltransferase" evidence="1">
    <location>
        <begin position="15"/>
        <end position="201"/>
    </location>
</feature>
<dbReference type="EMBL" id="RPEM01000003">
    <property type="protein sequence ID" value="TGD44135.1"/>
    <property type="molecule type" value="Genomic_DNA"/>
</dbReference>
<accession>A0ABY2KNB6</accession>
<gene>
    <name evidence="2" type="ORF">EEB11_05400</name>
</gene>
<name>A0ABY2KNB6_9RHOB</name>
<comment type="caution">
    <text evidence="2">The sequence shown here is derived from an EMBL/GenBank/DDBJ whole genome shotgun (WGS) entry which is preliminary data.</text>
</comment>
<dbReference type="Proteomes" id="UP000297741">
    <property type="component" value="Unassembled WGS sequence"/>
</dbReference>
<evidence type="ECO:0000313" key="2">
    <source>
        <dbReference type="EMBL" id="TGD44135.1"/>
    </source>
</evidence>
<protein>
    <submittedName>
        <fullName evidence="2">GNAT family N-acetyltransferase</fullName>
    </submittedName>
</protein>
<keyword evidence="3" id="KW-1185">Reference proteome</keyword>
<dbReference type="InterPro" id="IPR000182">
    <property type="entry name" value="GNAT_dom"/>
</dbReference>
<evidence type="ECO:0000259" key="1">
    <source>
        <dbReference type="PROSITE" id="PS51186"/>
    </source>
</evidence>
<dbReference type="RefSeq" id="WP_135429394.1">
    <property type="nucleotide sequence ID" value="NZ_RPEM01000003.1"/>
</dbReference>
<dbReference type="InterPro" id="IPR016181">
    <property type="entry name" value="Acyl_CoA_acyltransferase"/>
</dbReference>
<dbReference type="PROSITE" id="PS51186">
    <property type="entry name" value="GNAT"/>
    <property type="match status" value="1"/>
</dbReference>
<dbReference type="SUPFAM" id="SSF55729">
    <property type="entry name" value="Acyl-CoA N-acyltransferases (Nat)"/>
    <property type="match status" value="1"/>
</dbReference>
<dbReference type="Gene3D" id="3.40.630.30">
    <property type="match status" value="1"/>
</dbReference>
<organism evidence="2 3">
    <name type="scientific">Pseudotabrizicola sediminis</name>
    <dbReference type="NCBI Taxonomy" id="2486418"/>
    <lineage>
        <taxon>Bacteria</taxon>
        <taxon>Pseudomonadati</taxon>
        <taxon>Pseudomonadota</taxon>
        <taxon>Alphaproteobacteria</taxon>
        <taxon>Rhodobacterales</taxon>
        <taxon>Paracoccaceae</taxon>
        <taxon>Pseudotabrizicola</taxon>
    </lineage>
</organism>
<evidence type="ECO:0000313" key="3">
    <source>
        <dbReference type="Proteomes" id="UP000297741"/>
    </source>
</evidence>